<dbReference type="GO" id="GO:0006633">
    <property type="term" value="P:fatty acid biosynthetic process"/>
    <property type="evidence" value="ECO:0007669"/>
    <property type="project" value="InterPro"/>
</dbReference>
<dbReference type="RefSeq" id="WP_189980568.1">
    <property type="nucleotide sequence ID" value="NZ_BMUL01000013.1"/>
</dbReference>
<keyword evidence="1" id="KW-0963">Cytoplasm</keyword>
<dbReference type="Gene3D" id="3.40.47.10">
    <property type="match status" value="2"/>
</dbReference>
<gene>
    <name evidence="6" type="ORF">GCM10010305_46660</name>
</gene>
<evidence type="ECO:0008006" key="8">
    <source>
        <dbReference type="Google" id="ProtNLM"/>
    </source>
</evidence>
<accession>A0A918T6Z9</accession>
<sequence>MKVTAEVHLAGIGGWLPPEVPTADAVADGRYGEADRRASGMLAVRVADALPAPDMAVRAAATALRRAARTGLTADDYGALLHCATYHQGPDGWSAPHYVLRHTLDRPVGAAQIGPGCLGMLTALEMAVHRLAADDAADAVLLTAADNFSPAVVDRWNASRLFLLADGAAAAVVSRRGGFARLLSVGSVSAPAMEELHRGGEELFPPGITVGRSLNFEERSDHWRRRWAEGAAPPRTHLGDVVAAAVDRALEEAGTGLEKIARICHTGYSEGALHTIYLDPLDVEAADGTWDFTRHIGHVGAADPFLGLERLWTRGEVVPGDRVLLLAAGPGMEVACAVVEITAPYQPATARQEEDL</sequence>
<evidence type="ECO:0000313" key="7">
    <source>
        <dbReference type="Proteomes" id="UP000644020"/>
    </source>
</evidence>
<dbReference type="InterPro" id="IPR013751">
    <property type="entry name" value="ACP_syn_III_N"/>
</dbReference>
<dbReference type="PANTHER" id="PTHR34069:SF2">
    <property type="entry name" value="BETA-KETOACYL-[ACYL-CARRIER-PROTEIN] SYNTHASE III"/>
    <property type="match status" value="1"/>
</dbReference>
<feature type="domain" description="Beta-ketoacyl-[acyl-carrier-protein] synthase III N-terminal" evidence="5">
    <location>
        <begin position="116"/>
        <end position="177"/>
    </location>
</feature>
<dbReference type="CDD" id="cd00827">
    <property type="entry name" value="init_cond_enzymes"/>
    <property type="match status" value="1"/>
</dbReference>
<dbReference type="Pfam" id="PF08545">
    <property type="entry name" value="ACP_syn_III"/>
    <property type="match status" value="1"/>
</dbReference>
<dbReference type="InterPro" id="IPR016039">
    <property type="entry name" value="Thiolase-like"/>
</dbReference>
<comment type="caution">
    <text evidence="6">The sequence shown here is derived from an EMBL/GenBank/DDBJ whole genome shotgun (WGS) entry which is preliminary data.</text>
</comment>
<proteinExistence type="predicted"/>
<reference evidence="6" key="1">
    <citation type="journal article" date="2014" name="Int. J. Syst. Evol. Microbiol.">
        <title>Complete genome sequence of Corynebacterium casei LMG S-19264T (=DSM 44701T), isolated from a smear-ripened cheese.</title>
        <authorList>
            <consortium name="US DOE Joint Genome Institute (JGI-PGF)"/>
            <person name="Walter F."/>
            <person name="Albersmeier A."/>
            <person name="Kalinowski J."/>
            <person name="Ruckert C."/>
        </authorList>
    </citation>
    <scope>NUCLEOTIDE SEQUENCE</scope>
    <source>
        <strain evidence="6">JCM 4518</strain>
    </source>
</reference>
<reference evidence="6" key="2">
    <citation type="submission" date="2020-09" db="EMBL/GenBank/DDBJ databases">
        <authorList>
            <person name="Sun Q."/>
            <person name="Ohkuma M."/>
        </authorList>
    </citation>
    <scope>NUCLEOTIDE SEQUENCE</scope>
    <source>
        <strain evidence="6">JCM 4518</strain>
    </source>
</reference>
<dbReference type="Proteomes" id="UP000644020">
    <property type="component" value="Unassembled WGS sequence"/>
</dbReference>
<organism evidence="6 7">
    <name type="scientific">Streptomyces termitum</name>
    <dbReference type="NCBI Taxonomy" id="67368"/>
    <lineage>
        <taxon>Bacteria</taxon>
        <taxon>Bacillati</taxon>
        <taxon>Actinomycetota</taxon>
        <taxon>Actinomycetes</taxon>
        <taxon>Kitasatosporales</taxon>
        <taxon>Streptomycetaceae</taxon>
        <taxon>Streptomyces</taxon>
    </lineage>
</organism>
<evidence type="ECO:0000256" key="2">
    <source>
        <dbReference type="ARBA" id="ARBA00022679"/>
    </source>
</evidence>
<protein>
    <recommendedName>
        <fullName evidence="8">3-oxoacyl-ACP synthase</fullName>
    </recommendedName>
</protein>
<evidence type="ECO:0000259" key="4">
    <source>
        <dbReference type="Pfam" id="PF08541"/>
    </source>
</evidence>
<dbReference type="GO" id="GO:0044550">
    <property type="term" value="P:secondary metabolite biosynthetic process"/>
    <property type="evidence" value="ECO:0007669"/>
    <property type="project" value="TreeGrafter"/>
</dbReference>
<evidence type="ECO:0000256" key="3">
    <source>
        <dbReference type="ARBA" id="ARBA00023315"/>
    </source>
</evidence>
<dbReference type="Pfam" id="PF08541">
    <property type="entry name" value="ACP_syn_III_C"/>
    <property type="match status" value="1"/>
</dbReference>
<dbReference type="InterPro" id="IPR013747">
    <property type="entry name" value="ACP_syn_III_C"/>
</dbReference>
<feature type="domain" description="Beta-ketoacyl-[acyl-carrier-protein] synthase III C-terminal" evidence="4">
    <location>
        <begin position="250"/>
        <end position="341"/>
    </location>
</feature>
<dbReference type="PANTHER" id="PTHR34069">
    <property type="entry name" value="3-OXOACYL-[ACYL-CARRIER-PROTEIN] SYNTHASE 3"/>
    <property type="match status" value="1"/>
</dbReference>
<keyword evidence="2" id="KW-0808">Transferase</keyword>
<keyword evidence="3" id="KW-0012">Acyltransferase</keyword>
<dbReference type="SUPFAM" id="SSF53901">
    <property type="entry name" value="Thiolase-like"/>
    <property type="match status" value="1"/>
</dbReference>
<evidence type="ECO:0000313" key="6">
    <source>
        <dbReference type="EMBL" id="GHA97893.1"/>
    </source>
</evidence>
<keyword evidence="7" id="KW-1185">Reference proteome</keyword>
<dbReference type="GO" id="GO:0004315">
    <property type="term" value="F:3-oxoacyl-[acyl-carrier-protein] synthase activity"/>
    <property type="evidence" value="ECO:0007669"/>
    <property type="project" value="InterPro"/>
</dbReference>
<name>A0A918T6Z9_9ACTN</name>
<evidence type="ECO:0000259" key="5">
    <source>
        <dbReference type="Pfam" id="PF08545"/>
    </source>
</evidence>
<dbReference type="EMBL" id="BMUL01000013">
    <property type="protein sequence ID" value="GHA97893.1"/>
    <property type="molecule type" value="Genomic_DNA"/>
</dbReference>
<dbReference type="AlphaFoldDB" id="A0A918T6Z9"/>
<evidence type="ECO:0000256" key="1">
    <source>
        <dbReference type="ARBA" id="ARBA00022490"/>
    </source>
</evidence>